<gene>
    <name evidence="2" type="ORF">FHR19_003525</name>
</gene>
<dbReference type="Proteomes" id="UP000557739">
    <property type="component" value="Unassembled WGS sequence"/>
</dbReference>
<dbReference type="Pfam" id="PF00535">
    <property type="entry name" value="Glycos_transf_2"/>
    <property type="match status" value="1"/>
</dbReference>
<dbReference type="Gene3D" id="3.90.550.10">
    <property type="entry name" value="Spore Coat Polysaccharide Biosynthesis Protein SpsA, Chain A"/>
    <property type="match status" value="1"/>
</dbReference>
<comment type="caution">
    <text evidence="2">The sequence shown here is derived from an EMBL/GenBank/DDBJ whole genome shotgun (WGS) entry which is preliminary data.</text>
</comment>
<feature type="domain" description="Glycosyltransferase 2-like" evidence="1">
    <location>
        <begin position="2"/>
        <end position="88"/>
    </location>
</feature>
<evidence type="ECO:0000313" key="3">
    <source>
        <dbReference type="Proteomes" id="UP000557739"/>
    </source>
</evidence>
<accession>A0A7W9AT80</accession>
<protein>
    <recommendedName>
        <fullName evidence="1">Glycosyltransferase 2-like domain-containing protein</fullName>
    </recommendedName>
</protein>
<dbReference type="SUPFAM" id="SSF53448">
    <property type="entry name" value="Nucleotide-diphospho-sugar transferases"/>
    <property type="match status" value="1"/>
</dbReference>
<keyword evidence="3" id="KW-1185">Reference proteome</keyword>
<dbReference type="AlphaFoldDB" id="A0A7W9AT80"/>
<proteinExistence type="predicted"/>
<sequence length="374" mass="40507">MLIPTRDRCQTLGSTIRSCLAQDYADLRIVVSDNCSDDDTAAVVAGFDDPRLRYVRTPRRLSMTGNFEFSLSLVEDHDAYVMHIGDDDGLILDGAAQAAGIIRETGTRAVNSAHAVYHWPSSLYPNYANRLIMPLGRGYHHVSGLSAARDVMAFRRGYAFLPSTYTGFIAKSVIDAVAAGGAYYASITPDSYSGFANAGILERYVYARRPFAIAGLSGRSNGGSNVTTGDSSEANRYLAENDLPTHTDVVYCPKSIPLVVAEAFLQARDRVPRLGAIDFDANRLCRVALRDVAPENYAAVRNAVAQMVQQHGLKLNVPTAPTRGQAFARGIDRTLLRVRRLRESYRRIDAAAQGVTDVAGAGRLANELLGKAGA</sequence>
<dbReference type="CDD" id="cd00761">
    <property type="entry name" value="Glyco_tranf_GTA_type"/>
    <property type="match status" value="1"/>
</dbReference>
<dbReference type="InterPro" id="IPR029044">
    <property type="entry name" value="Nucleotide-diphossugar_trans"/>
</dbReference>
<dbReference type="InterPro" id="IPR001173">
    <property type="entry name" value="Glyco_trans_2-like"/>
</dbReference>
<organism evidence="2 3">
    <name type="scientific">Sphingomonas yantingensis</name>
    <dbReference type="NCBI Taxonomy" id="1241761"/>
    <lineage>
        <taxon>Bacteria</taxon>
        <taxon>Pseudomonadati</taxon>
        <taxon>Pseudomonadota</taxon>
        <taxon>Alphaproteobacteria</taxon>
        <taxon>Sphingomonadales</taxon>
        <taxon>Sphingomonadaceae</taxon>
        <taxon>Sphingomonas</taxon>
    </lineage>
</organism>
<dbReference type="EMBL" id="JACIJJ010000008">
    <property type="protein sequence ID" value="MBB5700143.1"/>
    <property type="molecule type" value="Genomic_DNA"/>
</dbReference>
<dbReference type="RefSeq" id="WP_184031176.1">
    <property type="nucleotide sequence ID" value="NZ_JACIJJ010000008.1"/>
</dbReference>
<name>A0A7W9AT80_9SPHN</name>
<evidence type="ECO:0000259" key="1">
    <source>
        <dbReference type="Pfam" id="PF00535"/>
    </source>
</evidence>
<reference evidence="2 3" key="1">
    <citation type="submission" date="2020-08" db="EMBL/GenBank/DDBJ databases">
        <title>Genomic Encyclopedia of Type Strains, Phase IV (KMG-IV): sequencing the most valuable type-strain genomes for metagenomic binning, comparative biology and taxonomic classification.</title>
        <authorList>
            <person name="Goeker M."/>
        </authorList>
    </citation>
    <scope>NUCLEOTIDE SEQUENCE [LARGE SCALE GENOMIC DNA]</scope>
    <source>
        <strain evidence="2 3">DSM 27244</strain>
    </source>
</reference>
<evidence type="ECO:0000313" key="2">
    <source>
        <dbReference type="EMBL" id="MBB5700143.1"/>
    </source>
</evidence>